<protein>
    <submittedName>
        <fullName evidence="2">Uncharacterized protein</fullName>
    </submittedName>
</protein>
<evidence type="ECO:0000256" key="1">
    <source>
        <dbReference type="SAM" id="MobiDB-lite"/>
    </source>
</evidence>
<sequence>MVKGLKMLGGGSGVDEEKTRWGEKEVVGEEESSWKKTWCEGKRLWRERRRRDPTSSSSFTIPSLTPLIIYTHTYTYLHIHLSALNRNSKSKTIGARVEIEVHQLYGDRIASVCQ</sequence>
<feature type="region of interest" description="Disordered" evidence="1">
    <location>
        <begin position="1"/>
        <end position="26"/>
    </location>
</feature>
<name>A0AAD8L1T4_TARER</name>
<evidence type="ECO:0000313" key="2">
    <source>
        <dbReference type="EMBL" id="KAK1433844.1"/>
    </source>
</evidence>
<organism evidence="2 3">
    <name type="scientific">Tagetes erecta</name>
    <name type="common">African marigold</name>
    <dbReference type="NCBI Taxonomy" id="13708"/>
    <lineage>
        <taxon>Eukaryota</taxon>
        <taxon>Viridiplantae</taxon>
        <taxon>Streptophyta</taxon>
        <taxon>Embryophyta</taxon>
        <taxon>Tracheophyta</taxon>
        <taxon>Spermatophyta</taxon>
        <taxon>Magnoliopsida</taxon>
        <taxon>eudicotyledons</taxon>
        <taxon>Gunneridae</taxon>
        <taxon>Pentapetalae</taxon>
        <taxon>asterids</taxon>
        <taxon>campanulids</taxon>
        <taxon>Asterales</taxon>
        <taxon>Asteraceae</taxon>
        <taxon>Asteroideae</taxon>
        <taxon>Heliantheae alliance</taxon>
        <taxon>Tageteae</taxon>
        <taxon>Tagetes</taxon>
    </lineage>
</organism>
<gene>
    <name evidence="2" type="ORF">QVD17_10762</name>
</gene>
<feature type="compositionally biased region" description="Basic and acidic residues" evidence="1">
    <location>
        <begin position="15"/>
        <end position="26"/>
    </location>
</feature>
<reference evidence="2" key="1">
    <citation type="journal article" date="2023" name="bioRxiv">
        <title>Improved chromosome-level genome assembly for marigold (Tagetes erecta).</title>
        <authorList>
            <person name="Jiang F."/>
            <person name="Yuan L."/>
            <person name="Wang S."/>
            <person name="Wang H."/>
            <person name="Xu D."/>
            <person name="Wang A."/>
            <person name="Fan W."/>
        </authorList>
    </citation>
    <scope>NUCLEOTIDE SEQUENCE</scope>
    <source>
        <strain evidence="2">WSJ</strain>
        <tissue evidence="2">Leaf</tissue>
    </source>
</reference>
<keyword evidence="3" id="KW-1185">Reference proteome</keyword>
<dbReference type="Proteomes" id="UP001229421">
    <property type="component" value="Unassembled WGS sequence"/>
</dbReference>
<evidence type="ECO:0000313" key="3">
    <source>
        <dbReference type="Proteomes" id="UP001229421"/>
    </source>
</evidence>
<dbReference type="AlphaFoldDB" id="A0AAD8L1T4"/>
<dbReference type="EMBL" id="JAUHHV010000002">
    <property type="protein sequence ID" value="KAK1433844.1"/>
    <property type="molecule type" value="Genomic_DNA"/>
</dbReference>
<accession>A0AAD8L1T4</accession>
<proteinExistence type="predicted"/>
<comment type="caution">
    <text evidence="2">The sequence shown here is derived from an EMBL/GenBank/DDBJ whole genome shotgun (WGS) entry which is preliminary data.</text>
</comment>